<keyword evidence="2" id="KW-0805">Transcription regulation</keyword>
<dbReference type="AlphaFoldDB" id="A0A455SPI3"/>
<evidence type="ECO:0000259" key="6">
    <source>
        <dbReference type="Pfam" id="PF04542"/>
    </source>
</evidence>
<evidence type="ECO:0000259" key="7">
    <source>
        <dbReference type="Pfam" id="PF08281"/>
    </source>
</evidence>
<evidence type="ECO:0000256" key="5">
    <source>
        <dbReference type="ARBA" id="ARBA00023163"/>
    </source>
</evidence>
<dbReference type="Pfam" id="PF08281">
    <property type="entry name" value="Sigma70_r4_2"/>
    <property type="match status" value="1"/>
</dbReference>
<sequence length="213" mass="24917">MSKNNLSDEELVSRCQRELPDSTQSFEVLVQRYKPRIYLLVYRLVRNVEEAEDVTQEVFIKLYYHLHSLDQQGAFTGWMYRVAMNAALDALERCKRHPHPETEGESVNALDQQAASIPEPDEQVISAELRSCIQHVLSQLKREQARALILRDVEGLEYKEVARLLGTSLSAAKMRVHRARLAFQRLFMQQPCGRIYFELYVEQEQEKRNSYEL</sequence>
<dbReference type="InterPro" id="IPR007627">
    <property type="entry name" value="RNA_pol_sigma70_r2"/>
</dbReference>
<reference evidence="8" key="1">
    <citation type="submission" date="2018-12" db="EMBL/GenBank/DDBJ databases">
        <title>Novel natural products biosynthetic potential of the class Ktedonobacteria.</title>
        <authorList>
            <person name="Zheng Y."/>
            <person name="Saitou A."/>
            <person name="Wang C.M."/>
            <person name="Toyoda A."/>
            <person name="Minakuchi Y."/>
            <person name="Sekiguchi Y."/>
            <person name="Ueda K."/>
            <person name="Takano H."/>
            <person name="Sakai Y."/>
            <person name="Yokota A."/>
            <person name="Yabe S."/>
        </authorList>
    </citation>
    <scope>NUCLEOTIDE SEQUENCE</scope>
    <source>
        <strain evidence="8">COM3</strain>
    </source>
</reference>
<evidence type="ECO:0000256" key="1">
    <source>
        <dbReference type="ARBA" id="ARBA00010641"/>
    </source>
</evidence>
<evidence type="ECO:0000256" key="4">
    <source>
        <dbReference type="ARBA" id="ARBA00023125"/>
    </source>
</evidence>
<dbReference type="PANTHER" id="PTHR43133">
    <property type="entry name" value="RNA POLYMERASE ECF-TYPE SIGMA FACTO"/>
    <property type="match status" value="1"/>
</dbReference>
<feature type="domain" description="RNA polymerase sigma-70 region 2" evidence="6">
    <location>
        <begin position="29"/>
        <end position="95"/>
    </location>
</feature>
<dbReference type="EMBL" id="AP019376">
    <property type="protein sequence ID" value="BBH89318.1"/>
    <property type="molecule type" value="Genomic_DNA"/>
</dbReference>
<dbReference type="InterPro" id="IPR013325">
    <property type="entry name" value="RNA_pol_sigma_r2"/>
</dbReference>
<dbReference type="Gene3D" id="1.10.1740.10">
    <property type="match status" value="1"/>
</dbReference>
<dbReference type="Pfam" id="PF04542">
    <property type="entry name" value="Sigma70_r2"/>
    <property type="match status" value="1"/>
</dbReference>
<gene>
    <name evidence="8" type="ORF">KTC_40690</name>
</gene>
<dbReference type="GO" id="GO:0016987">
    <property type="term" value="F:sigma factor activity"/>
    <property type="evidence" value="ECO:0007669"/>
    <property type="project" value="UniProtKB-KW"/>
</dbReference>
<dbReference type="NCBIfam" id="TIGR02937">
    <property type="entry name" value="sigma70-ECF"/>
    <property type="match status" value="1"/>
</dbReference>
<comment type="similarity">
    <text evidence="1">Belongs to the sigma-70 factor family. ECF subfamily.</text>
</comment>
<proteinExistence type="inferred from homology"/>
<keyword evidence="4" id="KW-0238">DNA-binding</keyword>
<name>A0A455SPI3_9CHLR</name>
<dbReference type="GO" id="GO:0003677">
    <property type="term" value="F:DNA binding"/>
    <property type="evidence" value="ECO:0007669"/>
    <property type="project" value="UniProtKB-KW"/>
</dbReference>
<dbReference type="InterPro" id="IPR013324">
    <property type="entry name" value="RNA_pol_sigma_r3/r4-like"/>
</dbReference>
<keyword evidence="5" id="KW-0804">Transcription</keyword>
<dbReference type="InterPro" id="IPR036388">
    <property type="entry name" value="WH-like_DNA-bd_sf"/>
</dbReference>
<organism evidence="8">
    <name type="scientific">Thermosporothrix sp. COM3</name>
    <dbReference type="NCBI Taxonomy" id="2490863"/>
    <lineage>
        <taxon>Bacteria</taxon>
        <taxon>Bacillati</taxon>
        <taxon>Chloroflexota</taxon>
        <taxon>Ktedonobacteria</taxon>
        <taxon>Ktedonobacterales</taxon>
        <taxon>Thermosporotrichaceae</taxon>
        <taxon>Thermosporothrix</taxon>
    </lineage>
</organism>
<evidence type="ECO:0000313" key="8">
    <source>
        <dbReference type="EMBL" id="BBH89318.1"/>
    </source>
</evidence>
<dbReference type="CDD" id="cd06171">
    <property type="entry name" value="Sigma70_r4"/>
    <property type="match status" value="1"/>
</dbReference>
<evidence type="ECO:0000256" key="2">
    <source>
        <dbReference type="ARBA" id="ARBA00023015"/>
    </source>
</evidence>
<dbReference type="PANTHER" id="PTHR43133:SF8">
    <property type="entry name" value="RNA POLYMERASE SIGMA FACTOR HI_1459-RELATED"/>
    <property type="match status" value="1"/>
</dbReference>
<dbReference type="SUPFAM" id="SSF88946">
    <property type="entry name" value="Sigma2 domain of RNA polymerase sigma factors"/>
    <property type="match status" value="1"/>
</dbReference>
<dbReference type="Gene3D" id="1.10.10.10">
    <property type="entry name" value="Winged helix-like DNA-binding domain superfamily/Winged helix DNA-binding domain"/>
    <property type="match status" value="1"/>
</dbReference>
<keyword evidence="3" id="KW-0731">Sigma factor</keyword>
<dbReference type="GO" id="GO:0006352">
    <property type="term" value="P:DNA-templated transcription initiation"/>
    <property type="evidence" value="ECO:0007669"/>
    <property type="project" value="InterPro"/>
</dbReference>
<dbReference type="InterPro" id="IPR013249">
    <property type="entry name" value="RNA_pol_sigma70_r4_t2"/>
</dbReference>
<evidence type="ECO:0000256" key="3">
    <source>
        <dbReference type="ARBA" id="ARBA00023082"/>
    </source>
</evidence>
<dbReference type="InterPro" id="IPR039425">
    <property type="entry name" value="RNA_pol_sigma-70-like"/>
</dbReference>
<dbReference type="SUPFAM" id="SSF88659">
    <property type="entry name" value="Sigma3 and sigma4 domains of RNA polymerase sigma factors"/>
    <property type="match status" value="1"/>
</dbReference>
<feature type="domain" description="RNA polymerase sigma factor 70 region 4 type 2" evidence="7">
    <location>
        <begin position="131"/>
        <end position="181"/>
    </location>
</feature>
<accession>A0A455SPI3</accession>
<protein>
    <submittedName>
        <fullName evidence="8">RNA polymerase sigma factor</fullName>
    </submittedName>
</protein>
<dbReference type="InterPro" id="IPR014284">
    <property type="entry name" value="RNA_pol_sigma-70_dom"/>
</dbReference>